<accession>A0A6M3K0S5</accession>
<protein>
    <submittedName>
        <fullName evidence="1">Putative capsid protein</fullName>
    </submittedName>
</protein>
<dbReference type="EMBL" id="MT142180">
    <property type="protein sequence ID" value="QJA75704.1"/>
    <property type="molecule type" value="Genomic_DNA"/>
</dbReference>
<name>A0A6M3K0S5_9ZZZZ</name>
<proteinExistence type="predicted"/>
<evidence type="ECO:0000313" key="1">
    <source>
        <dbReference type="EMBL" id="QJA75704.1"/>
    </source>
</evidence>
<dbReference type="InterPro" id="IPR049718">
    <property type="entry name" value="AKO59007-like"/>
</dbReference>
<dbReference type="NCBIfam" id="NF033394">
    <property type="entry name" value="capsid_maj_Podo"/>
    <property type="match status" value="1"/>
</dbReference>
<organism evidence="1">
    <name type="scientific">viral metagenome</name>
    <dbReference type="NCBI Taxonomy" id="1070528"/>
    <lineage>
        <taxon>unclassified sequences</taxon>
        <taxon>metagenomes</taxon>
        <taxon>organismal metagenomes</taxon>
    </lineage>
</organism>
<reference evidence="1" key="1">
    <citation type="submission" date="2020-03" db="EMBL/GenBank/DDBJ databases">
        <title>The deep terrestrial virosphere.</title>
        <authorList>
            <person name="Holmfeldt K."/>
            <person name="Nilsson E."/>
            <person name="Simone D."/>
            <person name="Lopez-Fernandez M."/>
            <person name="Wu X."/>
            <person name="de Brujin I."/>
            <person name="Lundin D."/>
            <person name="Andersson A."/>
            <person name="Bertilsson S."/>
            <person name="Dopson M."/>
        </authorList>
    </citation>
    <scope>NUCLEOTIDE SEQUENCE</scope>
    <source>
        <strain evidence="1">MM415A01720</strain>
    </source>
</reference>
<dbReference type="AlphaFoldDB" id="A0A6M3K0S5"/>
<sequence length="288" mass="32293">MDQFYYSFPLVTRLMSKNKVVFDSGAKIDVPILYGDLNSGWYSGLDQFDISTKATTTLAKFDWKQLYVNVTLDGETELKVEGDEKILSIIATKMDNAQKTFTKDLESALYATSWTNTKAIAPLISAISITGIYGEINKADYSWWQGKVDSTGGAFSMSMLQAIYGDCSDGAIQPDLIVTTQNIYDKIWARCQPSQRGDMTNAPDLARVGFTGISFNKATILVDNYVPSGYMYVLNTDFWKLVVHRKRNMYWTPPKVPLDQDAWIRQLLWAGAVVCTAPRYNGYISSVS</sequence>
<gene>
    <name evidence="1" type="ORF">MM415A01720_0002</name>
</gene>